<dbReference type="InterPro" id="IPR001261">
    <property type="entry name" value="ArgE/DapE_CS"/>
</dbReference>
<evidence type="ECO:0000313" key="9">
    <source>
        <dbReference type="Proteomes" id="UP000249254"/>
    </source>
</evidence>
<dbReference type="GO" id="GO:0046872">
    <property type="term" value="F:metal ion binding"/>
    <property type="evidence" value="ECO:0007669"/>
    <property type="project" value="UniProtKB-KW"/>
</dbReference>
<evidence type="ECO:0000256" key="2">
    <source>
        <dbReference type="ARBA" id="ARBA00022723"/>
    </source>
</evidence>
<dbReference type="Proteomes" id="UP000249254">
    <property type="component" value="Unassembled WGS sequence"/>
</dbReference>
<dbReference type="EMBL" id="QFYQ01000001">
    <property type="protein sequence ID" value="RAK55413.1"/>
    <property type="molecule type" value="Genomic_DNA"/>
</dbReference>
<keyword evidence="8" id="KW-0121">Carboxypeptidase</keyword>
<dbReference type="NCBIfam" id="NF004788">
    <property type="entry name" value="PRK06133.1"/>
    <property type="match status" value="1"/>
</dbReference>
<evidence type="ECO:0000259" key="7">
    <source>
        <dbReference type="Pfam" id="PF07687"/>
    </source>
</evidence>
<evidence type="ECO:0000256" key="6">
    <source>
        <dbReference type="SAM" id="SignalP"/>
    </source>
</evidence>
<name>A0A328AKC9_9CAUL</name>
<feature type="signal peptide" evidence="6">
    <location>
        <begin position="1"/>
        <end position="22"/>
    </location>
</feature>
<feature type="active site" evidence="5">
    <location>
        <position position="119"/>
    </location>
</feature>
<keyword evidence="2" id="KW-0479">Metal-binding</keyword>
<proteinExistence type="predicted"/>
<organism evidence="8 9">
    <name type="scientific">Phenylobacterium soli</name>
    <dbReference type="NCBI Taxonomy" id="2170551"/>
    <lineage>
        <taxon>Bacteria</taxon>
        <taxon>Pseudomonadati</taxon>
        <taxon>Pseudomonadota</taxon>
        <taxon>Alphaproteobacteria</taxon>
        <taxon>Caulobacterales</taxon>
        <taxon>Caulobacteraceae</taxon>
        <taxon>Phenylobacterium</taxon>
    </lineage>
</organism>
<dbReference type="RefSeq" id="WP_111529161.1">
    <property type="nucleotide sequence ID" value="NZ_QFYQ01000001.1"/>
</dbReference>
<dbReference type="CDD" id="cd03885">
    <property type="entry name" value="M20_CPDG2"/>
    <property type="match status" value="1"/>
</dbReference>
<feature type="active site" description="Proton acceptor" evidence="5">
    <location>
        <position position="180"/>
    </location>
</feature>
<sequence>MRNLTFAVAGVAALLVTGAAEAAPAKAAAAKPRDAKVWAAAQAAREGQLKLLESVVNIDSGTGDAAGGNKVAAVLIPRLKALGMSVEILPPEEAGLADNVVARLSGTGKGRILMIGHLDTVFGPGTVAKRAFRMDAERAYGPGVDDEKGGVVEGVTALEILKSLGFKDFKEIVFLIESSEERGSPGTRRLIDRLLKDADVELNLEPGDPPDAVTVWRKGSTTFHIDVKGRAAHAGVAPQDGRNAALELIHQIRADDVFPKSGEGLTANLTVITAGTRNNIIPEDAQALINVRTRTPGQVEEVQSVLEKNAQTTAIPDTKVTVSREPAFPPLPNNPATEALAARAEAIYAGLGLQLARGGNGGASESALAADAGVAALDGLGPVGGGFHSDKEYLELKTLTPRLYLLTKLLMDLGHTPPPRMK</sequence>
<dbReference type="Gene3D" id="3.40.630.10">
    <property type="entry name" value="Zn peptidases"/>
    <property type="match status" value="1"/>
</dbReference>
<dbReference type="PANTHER" id="PTHR43808">
    <property type="entry name" value="ACETYLORNITHINE DEACETYLASE"/>
    <property type="match status" value="1"/>
</dbReference>
<accession>A0A328AKC9</accession>
<keyword evidence="8" id="KW-0645">Protease</keyword>
<comment type="caution">
    <text evidence="8">The sequence shown here is derived from an EMBL/GenBank/DDBJ whole genome shotgun (WGS) entry which is preliminary data.</text>
</comment>
<dbReference type="InterPro" id="IPR036264">
    <property type="entry name" value="Bact_exopeptidase_dim_dom"/>
</dbReference>
<dbReference type="PIRSF" id="PIRSF037238">
    <property type="entry name" value="Carboxypeptidase_G2"/>
    <property type="match status" value="1"/>
</dbReference>
<dbReference type="GO" id="GO:0004180">
    <property type="term" value="F:carboxypeptidase activity"/>
    <property type="evidence" value="ECO:0007669"/>
    <property type="project" value="UniProtKB-KW"/>
</dbReference>
<evidence type="ECO:0000256" key="3">
    <source>
        <dbReference type="ARBA" id="ARBA00022801"/>
    </source>
</evidence>
<keyword evidence="9" id="KW-1185">Reference proteome</keyword>
<dbReference type="AlphaFoldDB" id="A0A328AKC9"/>
<dbReference type="PROSITE" id="PS00758">
    <property type="entry name" value="ARGE_DAPE_CPG2_1"/>
    <property type="match status" value="1"/>
</dbReference>
<protein>
    <submittedName>
        <fullName evidence="8">Glutamate carboxypeptidase</fullName>
    </submittedName>
</protein>
<dbReference type="Pfam" id="PF01546">
    <property type="entry name" value="Peptidase_M20"/>
    <property type="match status" value="1"/>
</dbReference>
<evidence type="ECO:0000256" key="5">
    <source>
        <dbReference type="PIRSR" id="PIRSR037238-1"/>
    </source>
</evidence>
<dbReference type="Gene3D" id="3.30.70.360">
    <property type="match status" value="1"/>
</dbReference>
<dbReference type="OrthoDB" id="9776600at2"/>
<gene>
    <name evidence="8" type="ORF">DJ017_13270</name>
</gene>
<dbReference type="InterPro" id="IPR002933">
    <property type="entry name" value="Peptidase_M20"/>
</dbReference>
<evidence type="ECO:0000313" key="8">
    <source>
        <dbReference type="EMBL" id="RAK55413.1"/>
    </source>
</evidence>
<dbReference type="InterPro" id="IPR050072">
    <property type="entry name" value="Peptidase_M20A"/>
</dbReference>
<dbReference type="SUPFAM" id="SSF55031">
    <property type="entry name" value="Bacterial exopeptidase dimerisation domain"/>
    <property type="match status" value="1"/>
</dbReference>
<dbReference type="InterPro" id="IPR011650">
    <property type="entry name" value="Peptidase_M20_dimer"/>
</dbReference>
<keyword evidence="6" id="KW-0732">Signal</keyword>
<feature type="domain" description="Peptidase M20 dimerisation" evidence="7">
    <location>
        <begin position="217"/>
        <end position="315"/>
    </location>
</feature>
<evidence type="ECO:0000256" key="1">
    <source>
        <dbReference type="ARBA" id="ARBA00001947"/>
    </source>
</evidence>
<evidence type="ECO:0000256" key="4">
    <source>
        <dbReference type="ARBA" id="ARBA00022833"/>
    </source>
</evidence>
<feature type="chain" id="PRO_5016401720" evidence="6">
    <location>
        <begin position="23"/>
        <end position="422"/>
    </location>
</feature>
<keyword evidence="3" id="KW-0378">Hydrolase</keyword>
<dbReference type="Pfam" id="PF07687">
    <property type="entry name" value="M20_dimer"/>
    <property type="match status" value="1"/>
</dbReference>
<reference evidence="9" key="1">
    <citation type="submission" date="2018-05" db="EMBL/GenBank/DDBJ databases">
        <authorList>
            <person name="Li X."/>
        </authorList>
    </citation>
    <scope>NUCLEOTIDE SEQUENCE [LARGE SCALE GENOMIC DNA]</scope>
    <source>
        <strain evidence="9">LX32</strain>
    </source>
</reference>
<keyword evidence="4" id="KW-0862">Zinc</keyword>
<comment type="cofactor">
    <cofactor evidence="1">
        <name>Zn(2+)</name>
        <dbReference type="ChEBI" id="CHEBI:29105"/>
    </cofactor>
</comment>
<dbReference type="SUPFAM" id="SSF53187">
    <property type="entry name" value="Zn-dependent exopeptidases"/>
    <property type="match status" value="1"/>
</dbReference>
<dbReference type="InterPro" id="IPR017150">
    <property type="entry name" value="Pept_M20_glutamate_carboxypep"/>
</dbReference>
<dbReference type="PANTHER" id="PTHR43808:SF10">
    <property type="entry name" value="BLL3749 PROTEIN"/>
    <property type="match status" value="1"/>
</dbReference>